<dbReference type="EMBL" id="HE576756">
    <property type="protein sequence ID" value="CCC70155.1"/>
    <property type="molecule type" value="Genomic_DNA"/>
</dbReference>
<keyword evidence="3" id="KW-1185">Reference proteome</keyword>
<dbReference type="OMA" id="PEEYQME"/>
<gene>
    <name evidence="2" type="primary">NCAS0E00850</name>
    <name evidence="2" type="ordered locus">NCAS_0E00850</name>
</gene>
<dbReference type="KEGG" id="ncs:NCAS_0E00850"/>
<evidence type="ECO:0000256" key="1">
    <source>
        <dbReference type="SAM" id="MobiDB-lite"/>
    </source>
</evidence>
<dbReference type="HOGENOM" id="CLU_111702_0_0_1"/>
<reference key="2">
    <citation type="submission" date="2011-08" db="EMBL/GenBank/DDBJ databases">
        <title>Genome sequence of Naumovozyma castellii.</title>
        <authorList>
            <person name="Gordon J.L."/>
            <person name="Armisen D."/>
            <person name="Proux-Wera E."/>
            <person name="OhEigeartaigh S.S."/>
            <person name="Byrne K.P."/>
            <person name="Wolfe K.H."/>
        </authorList>
    </citation>
    <scope>NUCLEOTIDE SEQUENCE</scope>
    <source>
        <strain>Type strain:CBS 4309</strain>
    </source>
</reference>
<feature type="region of interest" description="Disordered" evidence="1">
    <location>
        <begin position="160"/>
        <end position="197"/>
    </location>
</feature>
<feature type="compositionally biased region" description="Basic and acidic residues" evidence="1">
    <location>
        <begin position="42"/>
        <end position="60"/>
    </location>
</feature>
<evidence type="ECO:0000313" key="3">
    <source>
        <dbReference type="Proteomes" id="UP000001640"/>
    </source>
</evidence>
<reference evidence="2 3" key="1">
    <citation type="journal article" date="2011" name="Proc. Natl. Acad. Sci. U.S.A.">
        <title>Evolutionary erosion of yeast sex chromosomes by mating-type switching accidents.</title>
        <authorList>
            <person name="Gordon J.L."/>
            <person name="Armisen D."/>
            <person name="Proux-Wera E."/>
            <person name="Oheigeartaigh S.S."/>
            <person name="Byrne K.P."/>
            <person name="Wolfe K.H."/>
        </authorList>
    </citation>
    <scope>NUCLEOTIDE SEQUENCE [LARGE SCALE GENOMIC DNA]</scope>
    <source>
        <strain evidence="3">ATCC 76901 / BCRC 22586 / CBS 4309 / NBRC 1992 / NRRL Y-12630</strain>
    </source>
</reference>
<accession>G0VF90</accession>
<feature type="region of interest" description="Disordered" evidence="1">
    <location>
        <begin position="1"/>
        <end position="84"/>
    </location>
</feature>
<dbReference type="FunCoup" id="G0VF90">
    <property type="interactions" value="79"/>
</dbReference>
<proteinExistence type="predicted"/>
<sequence length="230" mass="25441">MEHRLSTTSTEHDFEDVSSFSSIDSYQPEPFTGVKEPTAYKGTDRKDTLSGDETELKQEHTNATATSSHTKDGITSRTSMSTLRRPDSNAIERVITSNAKEGNTETLGSLAAKGLDLNKKATLDINAPLTSNPADVAFPEEYNLETETGLVKAKTIETLRRETSRVSSTRRGDDVVSHKSQATGKSQRSAQSLQAEKLNLAVEKNKKELEKIEKHKHQKGLKGFMNRLFD</sequence>
<evidence type="ECO:0000313" key="2">
    <source>
        <dbReference type="EMBL" id="CCC70155.1"/>
    </source>
</evidence>
<organism evidence="2 3">
    <name type="scientific">Naumovozyma castellii</name>
    <name type="common">Yeast</name>
    <name type="synonym">Saccharomyces castellii</name>
    <dbReference type="NCBI Taxonomy" id="27288"/>
    <lineage>
        <taxon>Eukaryota</taxon>
        <taxon>Fungi</taxon>
        <taxon>Dikarya</taxon>
        <taxon>Ascomycota</taxon>
        <taxon>Saccharomycotina</taxon>
        <taxon>Saccharomycetes</taxon>
        <taxon>Saccharomycetales</taxon>
        <taxon>Saccharomycetaceae</taxon>
        <taxon>Naumovozyma</taxon>
    </lineage>
</organism>
<dbReference type="Proteomes" id="UP000001640">
    <property type="component" value="Chromosome 5"/>
</dbReference>
<dbReference type="AlphaFoldDB" id="G0VF90"/>
<dbReference type="eggNOG" id="ENOG502S1BK">
    <property type="taxonomic scope" value="Eukaryota"/>
</dbReference>
<dbReference type="GeneID" id="96903788"/>
<dbReference type="RefSeq" id="XP_003676516.1">
    <property type="nucleotide sequence ID" value="XM_003676468.1"/>
</dbReference>
<dbReference type="InParanoid" id="G0VF90"/>
<name>G0VF90_NAUCA</name>
<feature type="compositionally biased region" description="Basic and acidic residues" evidence="1">
    <location>
        <begin position="160"/>
        <end position="177"/>
    </location>
</feature>
<feature type="compositionally biased region" description="Polar residues" evidence="1">
    <location>
        <begin position="178"/>
        <end position="194"/>
    </location>
</feature>
<protein>
    <submittedName>
        <fullName evidence="2">Uncharacterized protein</fullName>
    </submittedName>
</protein>
<dbReference type="OrthoDB" id="4035738at2759"/>